<dbReference type="EMBL" id="CP107551">
    <property type="protein sequence ID" value="UYP17399.1"/>
    <property type="molecule type" value="Genomic_DNA"/>
</dbReference>
<evidence type="ECO:0000313" key="2">
    <source>
        <dbReference type="Proteomes" id="UP001156484"/>
    </source>
</evidence>
<keyword evidence="2" id="KW-1185">Reference proteome</keyword>
<protein>
    <submittedName>
        <fullName evidence="1">ABC transporter permease subunit</fullName>
    </submittedName>
</protein>
<dbReference type="Proteomes" id="UP001156484">
    <property type="component" value="Chromosome"/>
</dbReference>
<evidence type="ECO:0000313" key="1">
    <source>
        <dbReference type="EMBL" id="UYP17399.1"/>
    </source>
</evidence>
<organism evidence="1 2">
    <name type="scientific">Rhodococcus sacchari</name>
    <dbReference type="NCBI Taxonomy" id="2962047"/>
    <lineage>
        <taxon>Bacteria</taxon>
        <taxon>Bacillati</taxon>
        <taxon>Actinomycetota</taxon>
        <taxon>Actinomycetes</taxon>
        <taxon>Mycobacteriales</taxon>
        <taxon>Nocardiaceae</taxon>
        <taxon>Rhodococcus</taxon>
    </lineage>
</organism>
<reference evidence="1" key="1">
    <citation type="submission" date="2022-10" db="EMBL/GenBank/DDBJ databases">
        <title>Rhodococcus ferula Z13 complete genome.</title>
        <authorList>
            <person name="Long X."/>
            <person name="Zang M."/>
        </authorList>
    </citation>
    <scope>NUCLEOTIDE SEQUENCE</scope>
    <source>
        <strain evidence="1">Z13</strain>
    </source>
</reference>
<sequence>MSTAVAGPVTPARPTGVPPARRGPRFRLDRRVVSGIGGFAGLLLVWTLLAVARPALIPTPLAVLAALVTDRDLVLANTLDTTRVAALGWLIGNAVAVTLGVFVLVVPRLEVTVLRLAAVVSFLPALAIGPVLYVLLDGDAPKIVISALGVVLTTVVGTVVGLRAVSPTVLDVVRATGGGLGAELRFARIRAGLPSLLASLRIAGPAAVLGAIIGEYLGGSEGLGPAMMTAQQQLDVPLTWALALAATAVAGIAYAVPAVVNRLTSPWASTVSTGSVTFGPVSRPMSGPRRILAAVGGLVAAVTVTLAVWWAAVELLQPSPMVAKTPLDVAQFLFTGDRAAEHREVVFDALGQTLSFAAVGYLAGTAAALLLVALLVRVPALEYVAMPPAIVLQSVPLGVFTPIFMIVFGRGLFTAAAICGAVTFFPTLVMTLAAVRAVPSSVTDVFRASGASATRTFLCAQVPAALPALLAAARIAVPAAVVGALLVEWLATGTGLGYLMLRSTTTFAYDQLWAAVVACTLTMIAAYTIVTALESWVLARMGD</sequence>
<proteinExistence type="predicted"/>
<gene>
    <name evidence="1" type="ORF">OED52_11840</name>
</gene>
<accession>A0ACD4DBE2</accession>
<name>A0ACD4DBE2_9NOCA</name>